<evidence type="ECO:0000256" key="2">
    <source>
        <dbReference type="ARBA" id="ARBA00022448"/>
    </source>
</evidence>
<proteinExistence type="inferred from homology"/>
<keyword evidence="3" id="KW-1003">Cell membrane</keyword>
<name>A0A9D2A874_9FIRM</name>
<feature type="transmembrane region" description="Helical" evidence="7">
    <location>
        <begin position="180"/>
        <end position="200"/>
    </location>
</feature>
<feature type="transmembrane region" description="Helical" evidence="7">
    <location>
        <begin position="26"/>
        <end position="46"/>
    </location>
</feature>
<feature type="transmembrane region" description="Helical" evidence="7">
    <location>
        <begin position="227"/>
        <end position="250"/>
    </location>
</feature>
<keyword evidence="6 7" id="KW-0472">Membrane</keyword>
<dbReference type="PROSITE" id="PS50928">
    <property type="entry name" value="ABC_TM1"/>
    <property type="match status" value="1"/>
</dbReference>
<reference evidence="9" key="2">
    <citation type="submission" date="2021-04" db="EMBL/GenBank/DDBJ databases">
        <authorList>
            <person name="Gilroy R."/>
        </authorList>
    </citation>
    <scope>NUCLEOTIDE SEQUENCE</scope>
    <source>
        <strain evidence="9">CHK187-5294</strain>
    </source>
</reference>
<dbReference type="Proteomes" id="UP000824132">
    <property type="component" value="Unassembled WGS sequence"/>
</dbReference>
<dbReference type="GO" id="GO:0055085">
    <property type="term" value="P:transmembrane transport"/>
    <property type="evidence" value="ECO:0007669"/>
    <property type="project" value="InterPro"/>
</dbReference>
<evidence type="ECO:0000256" key="3">
    <source>
        <dbReference type="ARBA" id="ARBA00022475"/>
    </source>
</evidence>
<dbReference type="CDD" id="cd06261">
    <property type="entry name" value="TM_PBP2"/>
    <property type="match status" value="1"/>
</dbReference>
<evidence type="ECO:0000259" key="8">
    <source>
        <dbReference type="PROSITE" id="PS50928"/>
    </source>
</evidence>
<gene>
    <name evidence="9" type="ORF">H9727_02135</name>
</gene>
<protein>
    <submittedName>
        <fullName evidence="9">Sugar ABC transporter permease</fullName>
    </submittedName>
</protein>
<dbReference type="Gene3D" id="1.10.3720.10">
    <property type="entry name" value="MetI-like"/>
    <property type="match status" value="1"/>
</dbReference>
<dbReference type="AlphaFoldDB" id="A0A9D2A874"/>
<sequence>MKKNIFNNYLKKFDDMPKAFRKSKYIFCYLMVALAVINFCIFYVAVNINSILLAFREFTGYDEYYHEQYVWSFANFIRMFKDFALPNSTVGVAVKNTLKYFATNIFFMIPVSYLVSYFLFKQVYGYKVFRVIFFLPSIISAVVYVTVFKNFIQTFGPLYMVLKGISGYELPALLSNPKTATPTIIVYTIWTGLGINMILYQGAMKRVPVEVLEACEMDGGGWFHEMFYVITPMVWPTLSMTIILAFTGLFNSSGPILLFSEAGTVAGANDTTTIAFYIFQRTQTGGALEYPAAIGIFFTVASIPIVILTRALFKRLDPEVEY</sequence>
<keyword evidence="5 7" id="KW-1133">Transmembrane helix</keyword>
<evidence type="ECO:0000313" key="10">
    <source>
        <dbReference type="Proteomes" id="UP000824132"/>
    </source>
</evidence>
<evidence type="ECO:0000256" key="6">
    <source>
        <dbReference type="ARBA" id="ARBA00023136"/>
    </source>
</evidence>
<dbReference type="Pfam" id="PF00528">
    <property type="entry name" value="BPD_transp_1"/>
    <property type="match status" value="1"/>
</dbReference>
<dbReference type="InterPro" id="IPR000515">
    <property type="entry name" value="MetI-like"/>
</dbReference>
<feature type="transmembrane region" description="Helical" evidence="7">
    <location>
        <begin position="290"/>
        <end position="313"/>
    </location>
</feature>
<reference evidence="9" key="1">
    <citation type="journal article" date="2021" name="PeerJ">
        <title>Extensive microbial diversity within the chicken gut microbiome revealed by metagenomics and culture.</title>
        <authorList>
            <person name="Gilroy R."/>
            <person name="Ravi A."/>
            <person name="Getino M."/>
            <person name="Pursley I."/>
            <person name="Horton D.L."/>
            <person name="Alikhan N.F."/>
            <person name="Baker D."/>
            <person name="Gharbi K."/>
            <person name="Hall N."/>
            <person name="Watson M."/>
            <person name="Adriaenssens E.M."/>
            <person name="Foster-Nyarko E."/>
            <person name="Jarju S."/>
            <person name="Secka A."/>
            <person name="Antonio M."/>
            <person name="Oren A."/>
            <person name="Chaudhuri R.R."/>
            <person name="La Ragione R."/>
            <person name="Hildebrand F."/>
            <person name="Pallen M.J."/>
        </authorList>
    </citation>
    <scope>NUCLEOTIDE SEQUENCE</scope>
    <source>
        <strain evidence="9">CHK187-5294</strain>
    </source>
</reference>
<evidence type="ECO:0000256" key="1">
    <source>
        <dbReference type="ARBA" id="ARBA00004651"/>
    </source>
</evidence>
<feature type="domain" description="ABC transmembrane type-1" evidence="8">
    <location>
        <begin position="94"/>
        <end position="309"/>
    </location>
</feature>
<dbReference type="InterPro" id="IPR035906">
    <property type="entry name" value="MetI-like_sf"/>
</dbReference>
<evidence type="ECO:0000256" key="4">
    <source>
        <dbReference type="ARBA" id="ARBA00022692"/>
    </source>
</evidence>
<feature type="transmembrane region" description="Helical" evidence="7">
    <location>
        <begin position="132"/>
        <end position="152"/>
    </location>
</feature>
<dbReference type="SUPFAM" id="SSF161098">
    <property type="entry name" value="MetI-like"/>
    <property type="match status" value="1"/>
</dbReference>
<evidence type="ECO:0000313" key="9">
    <source>
        <dbReference type="EMBL" id="HIZ03064.1"/>
    </source>
</evidence>
<keyword evidence="2 7" id="KW-0813">Transport</keyword>
<evidence type="ECO:0000256" key="5">
    <source>
        <dbReference type="ARBA" id="ARBA00022989"/>
    </source>
</evidence>
<comment type="similarity">
    <text evidence="7">Belongs to the binding-protein-dependent transport system permease family.</text>
</comment>
<organism evidence="9 10">
    <name type="scientific">Candidatus Borkfalkia avistercoris</name>
    <dbReference type="NCBI Taxonomy" id="2838504"/>
    <lineage>
        <taxon>Bacteria</taxon>
        <taxon>Bacillati</taxon>
        <taxon>Bacillota</taxon>
        <taxon>Clostridia</taxon>
        <taxon>Christensenellales</taxon>
        <taxon>Christensenellaceae</taxon>
        <taxon>Candidatus Borkfalkia</taxon>
    </lineage>
</organism>
<dbReference type="GO" id="GO:0005886">
    <property type="term" value="C:plasma membrane"/>
    <property type="evidence" value="ECO:0007669"/>
    <property type="project" value="UniProtKB-SubCell"/>
</dbReference>
<comment type="subcellular location">
    <subcellularLocation>
        <location evidence="1 7">Cell membrane</location>
        <topology evidence="1 7">Multi-pass membrane protein</topology>
    </subcellularLocation>
</comment>
<dbReference type="PANTHER" id="PTHR30193:SF37">
    <property type="entry name" value="INNER MEMBRANE ABC TRANSPORTER PERMEASE PROTEIN YCJO"/>
    <property type="match status" value="1"/>
</dbReference>
<accession>A0A9D2A874</accession>
<feature type="transmembrane region" description="Helical" evidence="7">
    <location>
        <begin position="100"/>
        <end position="120"/>
    </location>
</feature>
<evidence type="ECO:0000256" key="7">
    <source>
        <dbReference type="RuleBase" id="RU363032"/>
    </source>
</evidence>
<dbReference type="PANTHER" id="PTHR30193">
    <property type="entry name" value="ABC TRANSPORTER PERMEASE PROTEIN"/>
    <property type="match status" value="1"/>
</dbReference>
<dbReference type="EMBL" id="DXCL01000011">
    <property type="protein sequence ID" value="HIZ03064.1"/>
    <property type="molecule type" value="Genomic_DNA"/>
</dbReference>
<comment type="caution">
    <text evidence="9">The sequence shown here is derived from an EMBL/GenBank/DDBJ whole genome shotgun (WGS) entry which is preliminary data.</text>
</comment>
<keyword evidence="4 7" id="KW-0812">Transmembrane</keyword>
<dbReference type="InterPro" id="IPR051393">
    <property type="entry name" value="ABC_transporter_permease"/>
</dbReference>